<comment type="caution">
    <text evidence="2">The sequence shown here is derived from an EMBL/GenBank/DDBJ whole genome shotgun (WGS) entry which is preliminary data.</text>
</comment>
<gene>
    <name evidence="2" type="ORF">MFU01_21050</name>
    <name evidence="3" type="ORF">SAMN05443572_104306</name>
</gene>
<keyword evidence="4" id="KW-1185">Reference proteome</keyword>
<dbReference type="OrthoDB" id="9969302at2"/>
<evidence type="ECO:0000313" key="3">
    <source>
        <dbReference type="EMBL" id="SEU00534.1"/>
    </source>
</evidence>
<dbReference type="EMBL" id="FOIB01000004">
    <property type="protein sequence ID" value="SEU00534.1"/>
    <property type="molecule type" value="Genomic_DNA"/>
</dbReference>
<evidence type="ECO:0000313" key="2">
    <source>
        <dbReference type="EMBL" id="GEN07068.1"/>
    </source>
</evidence>
<dbReference type="Proteomes" id="UP000183760">
    <property type="component" value="Unassembled WGS sequence"/>
</dbReference>
<evidence type="ECO:0000313" key="4">
    <source>
        <dbReference type="Proteomes" id="UP000183760"/>
    </source>
</evidence>
<dbReference type="PROSITE" id="PS51257">
    <property type="entry name" value="PROKAR_LIPOPROTEIN"/>
    <property type="match status" value="1"/>
</dbReference>
<feature type="signal peptide" evidence="1">
    <location>
        <begin position="1"/>
        <end position="22"/>
    </location>
</feature>
<sequence length="152" mass="15099">MTRTILSLVTAALLSVFLGACSPEPQPGESDAETMTSENALSQDTAAQDPSLAACTATAVCGTCTTLNCTGASTCSAANGPTGFATCDGVTQACRTCSFGGVTYNDGQRVPSSITIGCSAKLNGRCLGGPFAGRACVSSGQCGAECCNGTWQ</sequence>
<evidence type="ECO:0000256" key="1">
    <source>
        <dbReference type="SAM" id="SignalP"/>
    </source>
</evidence>
<name>A0A511T111_MYXFU</name>
<proteinExistence type="predicted"/>
<dbReference type="STRING" id="1334629.MFUL124B02_37950"/>
<dbReference type="AlphaFoldDB" id="A0A511T111"/>
<reference evidence="2 5" key="2">
    <citation type="submission" date="2019-07" db="EMBL/GenBank/DDBJ databases">
        <title>Whole genome shotgun sequence of Myxococcus fulvus NBRC 100333.</title>
        <authorList>
            <person name="Hosoyama A."/>
            <person name="Uohara A."/>
            <person name="Ohji S."/>
            <person name="Ichikawa N."/>
        </authorList>
    </citation>
    <scope>NUCLEOTIDE SEQUENCE [LARGE SCALE GENOMIC DNA]</scope>
    <source>
        <strain evidence="2 5">NBRC 100333</strain>
    </source>
</reference>
<evidence type="ECO:0000313" key="5">
    <source>
        <dbReference type="Proteomes" id="UP000321514"/>
    </source>
</evidence>
<keyword evidence="1" id="KW-0732">Signal</keyword>
<dbReference type="EMBL" id="BJXR01000020">
    <property type="protein sequence ID" value="GEN07068.1"/>
    <property type="molecule type" value="Genomic_DNA"/>
</dbReference>
<evidence type="ECO:0008006" key="6">
    <source>
        <dbReference type="Google" id="ProtNLM"/>
    </source>
</evidence>
<protein>
    <recommendedName>
        <fullName evidence="6">Lipoprotein</fullName>
    </recommendedName>
</protein>
<feature type="chain" id="PRO_5022985861" description="Lipoprotein" evidence="1">
    <location>
        <begin position="23"/>
        <end position="152"/>
    </location>
</feature>
<dbReference type="RefSeq" id="WP_074953546.1">
    <property type="nucleotide sequence ID" value="NZ_BJXR01000020.1"/>
</dbReference>
<dbReference type="Proteomes" id="UP000321514">
    <property type="component" value="Unassembled WGS sequence"/>
</dbReference>
<organism evidence="2 5">
    <name type="scientific">Myxococcus fulvus</name>
    <dbReference type="NCBI Taxonomy" id="33"/>
    <lineage>
        <taxon>Bacteria</taxon>
        <taxon>Pseudomonadati</taxon>
        <taxon>Myxococcota</taxon>
        <taxon>Myxococcia</taxon>
        <taxon>Myxococcales</taxon>
        <taxon>Cystobacterineae</taxon>
        <taxon>Myxococcaceae</taxon>
        <taxon>Myxococcus</taxon>
    </lineage>
</organism>
<accession>A0A511T111</accession>
<reference evidence="3 4" key="1">
    <citation type="submission" date="2016-10" db="EMBL/GenBank/DDBJ databases">
        <authorList>
            <person name="Varghese N."/>
            <person name="Submissions S."/>
        </authorList>
    </citation>
    <scope>NUCLEOTIDE SEQUENCE [LARGE SCALE GENOMIC DNA]</scope>
    <source>
        <strain evidence="3 4">DSM 16525</strain>
    </source>
</reference>